<dbReference type="InterPro" id="IPR036249">
    <property type="entry name" value="Thioredoxin-like_sf"/>
</dbReference>
<evidence type="ECO:0000259" key="1">
    <source>
        <dbReference type="PROSITE" id="PS50404"/>
    </source>
</evidence>
<dbReference type="Gene3D" id="3.40.30.10">
    <property type="entry name" value="Glutaredoxin"/>
    <property type="match status" value="1"/>
</dbReference>
<keyword evidence="3" id="KW-1185">Reference proteome</keyword>
<organism evidence="2 3">
    <name type="scientific">Aquamicrobium soli</name>
    <dbReference type="NCBI Taxonomy" id="1811518"/>
    <lineage>
        <taxon>Bacteria</taxon>
        <taxon>Pseudomonadati</taxon>
        <taxon>Pseudomonadota</taxon>
        <taxon>Alphaproteobacteria</taxon>
        <taxon>Hyphomicrobiales</taxon>
        <taxon>Phyllobacteriaceae</taxon>
        <taxon>Aquamicrobium</taxon>
    </lineage>
</organism>
<dbReference type="Gene3D" id="1.20.1050.10">
    <property type="match status" value="1"/>
</dbReference>
<dbReference type="RefSeq" id="WP_378218856.1">
    <property type="nucleotide sequence ID" value="NZ_JBHRTK010000004.1"/>
</dbReference>
<dbReference type="InterPro" id="IPR004045">
    <property type="entry name" value="Glutathione_S-Trfase_N"/>
</dbReference>
<comment type="caution">
    <text evidence="2">The sequence shown here is derived from an EMBL/GenBank/DDBJ whole genome shotgun (WGS) entry which is preliminary data.</text>
</comment>
<dbReference type="SUPFAM" id="SSF52833">
    <property type="entry name" value="Thioredoxin-like"/>
    <property type="match status" value="1"/>
</dbReference>
<feature type="domain" description="GST N-terminal" evidence="1">
    <location>
        <begin position="1"/>
        <end position="80"/>
    </location>
</feature>
<dbReference type="CDD" id="cd03205">
    <property type="entry name" value="GST_C_6"/>
    <property type="match status" value="1"/>
</dbReference>
<dbReference type="EMBL" id="JBHRTK010000004">
    <property type="protein sequence ID" value="MFC3205412.1"/>
    <property type="molecule type" value="Genomic_DNA"/>
</dbReference>
<proteinExistence type="predicted"/>
<dbReference type="Pfam" id="PF13409">
    <property type="entry name" value="GST_N_2"/>
    <property type="match status" value="1"/>
</dbReference>
<gene>
    <name evidence="2" type="ORF">ACFOHJ_04245</name>
</gene>
<accession>A0ABV7K7V3</accession>
<dbReference type="PROSITE" id="PS50404">
    <property type="entry name" value="GST_NTER"/>
    <property type="match status" value="1"/>
</dbReference>
<evidence type="ECO:0000313" key="3">
    <source>
        <dbReference type="Proteomes" id="UP001595583"/>
    </source>
</evidence>
<name>A0ABV7K7V3_9HYPH</name>
<dbReference type="Proteomes" id="UP001595583">
    <property type="component" value="Unassembled WGS sequence"/>
</dbReference>
<evidence type="ECO:0000313" key="2">
    <source>
        <dbReference type="EMBL" id="MFC3205412.1"/>
    </source>
</evidence>
<sequence>MIIYGVTGSPFCRKVWLATLVAGLRDRVSLAGVDLASKEDRTLLANPLSKVPVLKTPDGRAIYDSVVIMEVLDDLSGGKLIGRGADRYLLLTTQALADGILEAASLQVQEKRFHPQEGQSEKWLGFQAGKVARGLAELEGNPPSTGGSGARIDAIAVACVLGYMDLRFEGRWREKHPRLCDFLRGFEAAVPAYAGTGTASVFGAIP</sequence>
<reference evidence="3" key="1">
    <citation type="journal article" date="2019" name="Int. J. Syst. Evol. Microbiol.">
        <title>The Global Catalogue of Microorganisms (GCM) 10K type strain sequencing project: providing services to taxonomists for standard genome sequencing and annotation.</title>
        <authorList>
            <consortium name="The Broad Institute Genomics Platform"/>
            <consortium name="The Broad Institute Genome Sequencing Center for Infectious Disease"/>
            <person name="Wu L."/>
            <person name="Ma J."/>
        </authorList>
    </citation>
    <scope>NUCLEOTIDE SEQUENCE [LARGE SCALE GENOMIC DNA]</scope>
    <source>
        <strain evidence="3">KCTC 52165</strain>
    </source>
</reference>
<protein>
    <submittedName>
        <fullName evidence="2">Glutathione S-transferase family protein</fullName>
    </submittedName>
</protein>